<dbReference type="SUPFAM" id="SSF57850">
    <property type="entry name" value="RING/U-box"/>
    <property type="match status" value="1"/>
</dbReference>
<proteinExistence type="predicted"/>
<feature type="domain" description="B box-type" evidence="6">
    <location>
        <begin position="103"/>
        <end position="149"/>
    </location>
</feature>
<dbReference type="InterPro" id="IPR001841">
    <property type="entry name" value="Znf_RING"/>
</dbReference>
<dbReference type="SUPFAM" id="SSF63829">
    <property type="entry name" value="Calcium-dependent phosphotriesterase"/>
    <property type="match status" value="1"/>
</dbReference>
<feature type="domain" description="RING-type" evidence="5">
    <location>
        <begin position="19"/>
        <end position="63"/>
    </location>
</feature>
<dbReference type="InterPro" id="IPR047153">
    <property type="entry name" value="TRIM45/56/19-like"/>
</dbReference>
<evidence type="ECO:0000313" key="8">
    <source>
        <dbReference type="Proteomes" id="UP000887568"/>
    </source>
</evidence>
<dbReference type="SUPFAM" id="SSF57845">
    <property type="entry name" value="B-box zinc-binding domain"/>
    <property type="match status" value="1"/>
</dbReference>
<evidence type="ECO:0000313" key="7">
    <source>
        <dbReference type="EnsemblMetazoa" id="XP_038044341.1"/>
    </source>
</evidence>
<dbReference type="EnsemblMetazoa" id="XM_038188413.1">
    <property type="protein sequence ID" value="XP_038044341.1"/>
    <property type="gene ID" value="LOC119719094"/>
</dbReference>
<dbReference type="Gene3D" id="3.30.160.60">
    <property type="entry name" value="Classic Zinc Finger"/>
    <property type="match status" value="1"/>
</dbReference>
<keyword evidence="1" id="KW-0479">Metal-binding</keyword>
<evidence type="ECO:0000256" key="4">
    <source>
        <dbReference type="PROSITE-ProRule" id="PRU00024"/>
    </source>
</evidence>
<dbReference type="Pfam" id="PF00097">
    <property type="entry name" value="zf-C3HC4"/>
    <property type="match status" value="1"/>
</dbReference>
<reference evidence="7" key="1">
    <citation type="submission" date="2022-11" db="UniProtKB">
        <authorList>
            <consortium name="EnsemblMetazoa"/>
        </authorList>
    </citation>
    <scope>IDENTIFICATION</scope>
</reference>
<evidence type="ECO:0000256" key="1">
    <source>
        <dbReference type="ARBA" id="ARBA00022723"/>
    </source>
</evidence>
<dbReference type="GeneID" id="119719094"/>
<evidence type="ECO:0000259" key="5">
    <source>
        <dbReference type="PROSITE" id="PS50089"/>
    </source>
</evidence>
<dbReference type="PROSITE" id="PS50119">
    <property type="entry name" value="ZF_BBOX"/>
    <property type="match status" value="1"/>
</dbReference>
<dbReference type="RefSeq" id="XP_038044341.1">
    <property type="nucleotide sequence ID" value="XM_038188413.1"/>
</dbReference>
<dbReference type="SMART" id="SM00184">
    <property type="entry name" value="RING"/>
    <property type="match status" value="1"/>
</dbReference>
<dbReference type="Proteomes" id="UP000887568">
    <property type="component" value="Unplaced"/>
</dbReference>
<protein>
    <submittedName>
        <fullName evidence="7">Uncharacterized protein</fullName>
    </submittedName>
</protein>
<accession>A0A913Z032</accession>
<evidence type="ECO:0000256" key="2">
    <source>
        <dbReference type="ARBA" id="ARBA00022771"/>
    </source>
</evidence>
<dbReference type="Gene3D" id="2.120.10.30">
    <property type="entry name" value="TolB, C-terminal domain"/>
    <property type="match status" value="1"/>
</dbReference>
<dbReference type="PROSITE" id="PS50089">
    <property type="entry name" value="ZF_RING_2"/>
    <property type="match status" value="1"/>
</dbReference>
<dbReference type="PROSITE" id="PS00518">
    <property type="entry name" value="ZF_RING_1"/>
    <property type="match status" value="1"/>
</dbReference>
<dbReference type="InterPro" id="IPR000315">
    <property type="entry name" value="Znf_B-box"/>
</dbReference>
<name>A0A913Z032_PATMI</name>
<dbReference type="InterPro" id="IPR018957">
    <property type="entry name" value="Znf_C3HC4_RING-type"/>
</dbReference>
<evidence type="ECO:0000259" key="6">
    <source>
        <dbReference type="PROSITE" id="PS50119"/>
    </source>
</evidence>
<keyword evidence="2 4" id="KW-0863">Zinc-finger</keyword>
<keyword evidence="8" id="KW-1185">Reference proteome</keyword>
<organism evidence="7 8">
    <name type="scientific">Patiria miniata</name>
    <name type="common">Bat star</name>
    <name type="synonym">Asterina miniata</name>
    <dbReference type="NCBI Taxonomy" id="46514"/>
    <lineage>
        <taxon>Eukaryota</taxon>
        <taxon>Metazoa</taxon>
        <taxon>Echinodermata</taxon>
        <taxon>Eleutherozoa</taxon>
        <taxon>Asterozoa</taxon>
        <taxon>Asteroidea</taxon>
        <taxon>Valvatacea</taxon>
        <taxon>Valvatida</taxon>
        <taxon>Asterinidae</taxon>
        <taxon>Patiria</taxon>
    </lineage>
</organism>
<dbReference type="FunFam" id="3.30.40.10:FF:000623">
    <property type="entry name" value="Uncharacterized protein, isoform A"/>
    <property type="match status" value="1"/>
</dbReference>
<dbReference type="InterPro" id="IPR017907">
    <property type="entry name" value="Znf_RING_CS"/>
</dbReference>
<dbReference type="AlphaFoldDB" id="A0A913Z032"/>
<dbReference type="InterPro" id="IPR011042">
    <property type="entry name" value="6-blade_b-propeller_TolB-like"/>
</dbReference>
<evidence type="ECO:0000256" key="3">
    <source>
        <dbReference type="ARBA" id="ARBA00022833"/>
    </source>
</evidence>
<keyword evidence="3" id="KW-0862">Zinc</keyword>
<sequence>MATGTSFDHYKFIKNHLECSICQDTYNQPKSLDCQHSFCKTCLETYHEGRYAGASKIYCPLCRQETPLPETGVQGLKTNFNLTNMLDDISRQEKDKSTLNYLEDPRRCGKHNGMVKQLYCELCEELICRKCAKCNHRHHGYIDKETASLEQRQSLKDLFPSLEEKIDECQQALWATSGAKDEFTSMIRQTTQKVQERVRQIRAVVSKQEEQLLTQIKKIERKYSNTFDHHEETVRELLHKAQRSLETAKDTVDVASDGDFLSLYPPVVRKDLRKLSSHQLPAVDLSFPDITFKGSISGVNDAGTSIGTVMLHTWEKFSEFGDFQSACDVASVRNSQPDEFAVINCCPQNGSVGIYRCTGYHNSQGCKISKTNSFRICAPSGISVWDDTLIVPSVHHQRVWTFPKHFLDNGTMKHGSFYTFQHHEAVGSLCEYIMAVLDSYFSITAMPRSVAVKSNGTIVIGDVLRNELTEHSLQGSLQRIIKLEIKPQFVAVDDAKERFVISDYRKATVVKNDGAAEFSIKPVIRGIPQEQTTCTGVCCDNSGIYLAMHGVEKGTGHVHNYSASGQFLSCIAQNLYQPMGITIVADGQKLAVADTRTVKVYHKAWCPYRR</sequence>
<dbReference type="PANTHER" id="PTHR25462">
    <property type="entry name" value="BONUS, ISOFORM C-RELATED"/>
    <property type="match status" value="1"/>
</dbReference>
<dbReference type="InterPro" id="IPR013083">
    <property type="entry name" value="Znf_RING/FYVE/PHD"/>
</dbReference>
<dbReference type="OrthoDB" id="9992988at2759"/>
<dbReference type="GO" id="GO:0008270">
    <property type="term" value="F:zinc ion binding"/>
    <property type="evidence" value="ECO:0007669"/>
    <property type="project" value="UniProtKB-KW"/>
</dbReference>
<dbReference type="OMA" id="FRICAPS"/>
<dbReference type="PANTHER" id="PTHR25462:SF296">
    <property type="entry name" value="MEIOTIC P26, ISOFORM F"/>
    <property type="match status" value="1"/>
</dbReference>
<dbReference type="Gene3D" id="3.30.40.10">
    <property type="entry name" value="Zinc/RING finger domain, C3HC4 (zinc finger)"/>
    <property type="match status" value="1"/>
</dbReference>